<dbReference type="InterPro" id="IPR029035">
    <property type="entry name" value="DHS-like_NAD/FAD-binding_dom"/>
</dbReference>
<protein>
    <submittedName>
        <fullName evidence="8">Acetolactate synthase large subunit</fullName>
        <ecNumber evidence="8">2.2.1.6</ecNumber>
    </submittedName>
</protein>
<dbReference type="Pfam" id="PF02775">
    <property type="entry name" value="TPP_enzyme_C"/>
    <property type="match status" value="1"/>
</dbReference>
<dbReference type="SUPFAM" id="SSF52518">
    <property type="entry name" value="Thiamin diphosphate-binding fold (THDP-binding)"/>
    <property type="match status" value="2"/>
</dbReference>
<dbReference type="Pfam" id="PF02776">
    <property type="entry name" value="TPP_enzyme_N"/>
    <property type="match status" value="1"/>
</dbReference>
<dbReference type="Gene3D" id="3.40.50.1220">
    <property type="entry name" value="TPP-binding domain"/>
    <property type="match status" value="1"/>
</dbReference>
<evidence type="ECO:0000256" key="4">
    <source>
        <dbReference type="RuleBase" id="RU362132"/>
    </source>
</evidence>
<feature type="domain" description="Thiamine pyrophosphate enzyme TPP-binding" evidence="6">
    <location>
        <begin position="417"/>
        <end position="566"/>
    </location>
</feature>
<organism evidence="8">
    <name type="scientific">hydrothermal vent metagenome</name>
    <dbReference type="NCBI Taxonomy" id="652676"/>
    <lineage>
        <taxon>unclassified sequences</taxon>
        <taxon>metagenomes</taxon>
        <taxon>ecological metagenomes</taxon>
    </lineage>
</organism>
<dbReference type="GO" id="GO:0003984">
    <property type="term" value="F:acetolactate synthase activity"/>
    <property type="evidence" value="ECO:0007669"/>
    <property type="project" value="UniProtKB-EC"/>
</dbReference>
<dbReference type="EMBL" id="FAXA01000422">
    <property type="protein sequence ID" value="CUV03439.1"/>
    <property type="molecule type" value="Genomic_DNA"/>
</dbReference>
<accession>A0A160VBB2</accession>
<dbReference type="PROSITE" id="PS00187">
    <property type="entry name" value="TPP_ENZYMES"/>
    <property type="match status" value="1"/>
</dbReference>
<dbReference type="GO" id="GO:0009097">
    <property type="term" value="P:isoleucine biosynthetic process"/>
    <property type="evidence" value="ECO:0007669"/>
    <property type="project" value="TreeGrafter"/>
</dbReference>
<dbReference type="InterPro" id="IPR029061">
    <property type="entry name" value="THDP-binding"/>
</dbReference>
<dbReference type="FunFam" id="3.40.50.970:FF:000007">
    <property type="entry name" value="Acetolactate synthase"/>
    <property type="match status" value="1"/>
</dbReference>
<evidence type="ECO:0000259" key="5">
    <source>
        <dbReference type="Pfam" id="PF00205"/>
    </source>
</evidence>
<feature type="domain" description="Thiamine pyrophosphate enzyme N-terminal TPP-binding" evidence="7">
    <location>
        <begin position="22"/>
        <end position="134"/>
    </location>
</feature>
<dbReference type="GO" id="GO:0030976">
    <property type="term" value="F:thiamine pyrophosphate binding"/>
    <property type="evidence" value="ECO:0007669"/>
    <property type="project" value="InterPro"/>
</dbReference>
<evidence type="ECO:0000259" key="7">
    <source>
        <dbReference type="Pfam" id="PF02776"/>
    </source>
</evidence>
<dbReference type="GO" id="GO:0005948">
    <property type="term" value="C:acetolactate synthase complex"/>
    <property type="evidence" value="ECO:0007669"/>
    <property type="project" value="TreeGrafter"/>
</dbReference>
<keyword evidence="8" id="KW-0808">Transferase</keyword>
<evidence type="ECO:0000259" key="6">
    <source>
        <dbReference type="Pfam" id="PF02775"/>
    </source>
</evidence>
<dbReference type="InterPro" id="IPR011766">
    <property type="entry name" value="TPP_enzyme_TPP-bd"/>
</dbReference>
<proteinExistence type="inferred from homology"/>
<dbReference type="GO" id="GO:0000287">
    <property type="term" value="F:magnesium ion binding"/>
    <property type="evidence" value="ECO:0007669"/>
    <property type="project" value="InterPro"/>
</dbReference>
<dbReference type="GO" id="GO:0009099">
    <property type="term" value="P:L-valine biosynthetic process"/>
    <property type="evidence" value="ECO:0007669"/>
    <property type="project" value="TreeGrafter"/>
</dbReference>
<gene>
    <name evidence="8" type="ORF">MGWOODY_Clf198</name>
</gene>
<dbReference type="InterPro" id="IPR012000">
    <property type="entry name" value="Thiamin_PyroP_enz_cen_dom"/>
</dbReference>
<evidence type="ECO:0000256" key="1">
    <source>
        <dbReference type="ARBA" id="ARBA00001964"/>
    </source>
</evidence>
<dbReference type="InterPro" id="IPR000399">
    <property type="entry name" value="TPP-bd_CS"/>
</dbReference>
<dbReference type="InterPro" id="IPR045229">
    <property type="entry name" value="TPP_enz"/>
</dbReference>
<dbReference type="PANTHER" id="PTHR18968">
    <property type="entry name" value="THIAMINE PYROPHOSPHATE ENZYMES"/>
    <property type="match status" value="1"/>
</dbReference>
<dbReference type="EC" id="2.2.1.6" evidence="8"/>
<dbReference type="Pfam" id="PF00205">
    <property type="entry name" value="TPP_enzyme_M"/>
    <property type="match status" value="1"/>
</dbReference>
<dbReference type="SUPFAM" id="SSF52467">
    <property type="entry name" value="DHS-like NAD/FAD-binding domain"/>
    <property type="match status" value="1"/>
</dbReference>
<comment type="cofactor">
    <cofactor evidence="1">
        <name>thiamine diphosphate</name>
        <dbReference type="ChEBI" id="CHEBI:58937"/>
    </cofactor>
</comment>
<keyword evidence="3 4" id="KW-0786">Thiamine pyrophosphate</keyword>
<evidence type="ECO:0000256" key="2">
    <source>
        <dbReference type="ARBA" id="ARBA00007812"/>
    </source>
</evidence>
<evidence type="ECO:0000256" key="3">
    <source>
        <dbReference type="ARBA" id="ARBA00023052"/>
    </source>
</evidence>
<dbReference type="CDD" id="cd07035">
    <property type="entry name" value="TPP_PYR_POX_like"/>
    <property type="match status" value="1"/>
</dbReference>
<dbReference type="GO" id="GO:0050660">
    <property type="term" value="F:flavin adenine dinucleotide binding"/>
    <property type="evidence" value="ECO:0007669"/>
    <property type="project" value="TreeGrafter"/>
</dbReference>
<feature type="domain" description="Thiamine pyrophosphate enzyme central" evidence="5">
    <location>
        <begin position="210"/>
        <end position="349"/>
    </location>
</feature>
<reference evidence="8" key="1">
    <citation type="submission" date="2015-10" db="EMBL/GenBank/DDBJ databases">
        <authorList>
            <person name="Gilbert D.G."/>
        </authorList>
    </citation>
    <scope>NUCLEOTIDE SEQUENCE</scope>
</reference>
<evidence type="ECO:0000313" key="8">
    <source>
        <dbReference type="EMBL" id="CUV03439.1"/>
    </source>
</evidence>
<comment type="similarity">
    <text evidence="2 4">Belongs to the TPP enzyme family.</text>
</comment>
<dbReference type="Gene3D" id="3.40.50.970">
    <property type="match status" value="2"/>
</dbReference>
<dbReference type="AlphaFoldDB" id="A0A160VBB2"/>
<sequence length="582" mass="61374">MGNLSGPTNQTARTDQIERRIMRAADAIVRALEKEGVEYIAGFQGGGLNPLWTGLRNSETIKVFAARNERLGVEIADGYARATGKVGVAMTGTGPGATNTLTGIAGAFADNIPVLLLMGQVPLAQLGKEVQQEVSADIFDTLVKWRGTMAKPEDIPSIMRRAFTALRSGSPGPVVLEMPQDVLMAEVPDGSLEYEPVGFGRKSAPNPDEVAQAVDLLVNAKMPVLNLGGGVLSAEAWDEAKELAELLSMPVATTLVAKGVFPENHPLSMGMGCYPRSRYASGAAIHMNRKADVVLAVGNSYRLPNGTDGRPIPEGVSLIHVNADEHDLNKQYQADVPILADAKLALSAILEAVKERVGPGKGDLKEEVVAEIKQAKDKQAGEWADVVNDTSSPTNGYRVVHELAKLIDPDKTIALHDAGGSRGYMSPFWEATKPRSYLGMGGMAAMGWSLGGAIGAKLGRPDDLVVHLLGDASFGMVGMELETAVRMGISTLTIVVNNEGTGGGLMGMDSPSGPPPDMAKLTGDWSLVAKGLGAYSERVEDPAEVGPALQRAITATENGQAALVEIMIKPMATPNTPDDWSI</sequence>
<name>A0A160VBB2_9ZZZZ</name>
<dbReference type="PANTHER" id="PTHR18968:SF13">
    <property type="entry name" value="ACETOLACTATE SYNTHASE CATALYTIC SUBUNIT, MITOCHONDRIAL"/>
    <property type="match status" value="1"/>
</dbReference>
<dbReference type="InterPro" id="IPR012001">
    <property type="entry name" value="Thiamin_PyroP_enz_TPP-bd_dom"/>
</dbReference>